<name>A0A481Z540_9VIRU</name>
<dbReference type="EMBL" id="MK500505">
    <property type="protein sequence ID" value="QBK90984.1"/>
    <property type="molecule type" value="Genomic_DNA"/>
</dbReference>
<keyword evidence="1" id="KW-0472">Membrane</keyword>
<protein>
    <submittedName>
        <fullName evidence="2">Uncharacterized protein</fullName>
    </submittedName>
</protein>
<accession>A0A481Z540</accession>
<sequence>MDFDRVAWFMAGLIIGNLLNTFTTITLLFIWLVARNQVLPLCLGGYHPQDVLANFFQIVSVWLSLISPFRFSKKNFSTISSKKIPNSPKNKNTLMIENFPSDINEITNFSLYNSTPAKNISRPITLLVSPIETPRPPVIQTINYSPSPIPGFTTKSRPIIFPPTVSQMNSANYGQPGEIKLQLIVSKN</sequence>
<reference evidence="2" key="1">
    <citation type="journal article" date="2019" name="MBio">
        <title>Virus Genomes from Deep Sea Sediments Expand the Ocean Megavirome and Support Independent Origins of Viral Gigantism.</title>
        <authorList>
            <person name="Backstrom D."/>
            <person name="Yutin N."/>
            <person name="Jorgensen S.L."/>
            <person name="Dharamshi J."/>
            <person name="Homa F."/>
            <person name="Zaremba-Niedwiedzka K."/>
            <person name="Spang A."/>
            <person name="Wolf Y.I."/>
            <person name="Koonin E.V."/>
            <person name="Ettema T.J."/>
        </authorList>
    </citation>
    <scope>NUCLEOTIDE SEQUENCE</scope>
</reference>
<feature type="transmembrane region" description="Helical" evidence="1">
    <location>
        <begin position="51"/>
        <end position="71"/>
    </location>
</feature>
<organism evidence="2">
    <name type="scientific">Pithovirus LCPAC201</name>
    <dbReference type="NCBI Taxonomy" id="2506591"/>
    <lineage>
        <taxon>Viruses</taxon>
        <taxon>Pithoviruses</taxon>
    </lineage>
</organism>
<keyword evidence="1" id="KW-0812">Transmembrane</keyword>
<feature type="transmembrane region" description="Helical" evidence="1">
    <location>
        <begin position="7"/>
        <end position="31"/>
    </location>
</feature>
<evidence type="ECO:0000256" key="1">
    <source>
        <dbReference type="SAM" id="Phobius"/>
    </source>
</evidence>
<evidence type="ECO:0000313" key="2">
    <source>
        <dbReference type="EMBL" id="QBK90984.1"/>
    </source>
</evidence>
<keyword evidence="1" id="KW-1133">Transmembrane helix</keyword>
<gene>
    <name evidence="2" type="ORF">LCPAC201_02850</name>
</gene>
<proteinExistence type="predicted"/>